<keyword evidence="3" id="KW-0378">Hydrolase</keyword>
<keyword evidence="4" id="KW-0862">Zinc</keyword>
<evidence type="ECO:0000313" key="7">
    <source>
        <dbReference type="Proteomes" id="UP000004318"/>
    </source>
</evidence>
<evidence type="ECO:0000256" key="2">
    <source>
        <dbReference type="ARBA" id="ARBA00022723"/>
    </source>
</evidence>
<accession>A3U1H2</accession>
<dbReference type="HOGENOM" id="CLU_035605_0_1_5"/>
<reference evidence="6 7" key="1">
    <citation type="journal article" date="2010" name="J. Bacteriol.">
        <title>Genome sequences of Oceanicola granulosus HTCC2516(T) and Oceanicola batsensis HTCC2597(TDelta).</title>
        <authorList>
            <person name="Thrash J.C."/>
            <person name="Cho J.C."/>
            <person name="Vergin K.L."/>
            <person name="Giovannoni S.J."/>
        </authorList>
    </citation>
    <scope>NUCLEOTIDE SEQUENCE [LARGE SCALE GENOMIC DNA]</scope>
    <source>
        <strain evidence="7">ATCC BAA-863 / DSM 15984 / KCTC 12145 / HTCC2597</strain>
    </source>
</reference>
<evidence type="ECO:0000313" key="6">
    <source>
        <dbReference type="EMBL" id="EAQ02155.1"/>
    </source>
</evidence>
<dbReference type="PANTHER" id="PTHR37326:SF1">
    <property type="entry name" value="BLL3975 PROTEIN"/>
    <property type="match status" value="1"/>
</dbReference>
<gene>
    <name evidence="6" type="ORF">OB2597_21061</name>
</gene>
<dbReference type="PANTHER" id="PTHR37326">
    <property type="entry name" value="BLL3975 PROTEIN"/>
    <property type="match status" value="1"/>
</dbReference>
<dbReference type="InterPro" id="IPR043795">
    <property type="entry name" value="N-alpha-Ac-DABA-like"/>
</dbReference>
<dbReference type="GO" id="GO:0016788">
    <property type="term" value="F:hydrolase activity, acting on ester bonds"/>
    <property type="evidence" value="ECO:0007669"/>
    <property type="project" value="InterPro"/>
</dbReference>
<dbReference type="STRING" id="252305.OB2597_21061"/>
<organism evidence="6 7">
    <name type="scientific">Pseudooceanicola batsensis (strain ATCC BAA-863 / DSM 15984 / KCTC 12145 / HTCC2597)</name>
    <name type="common">Oceanicola batsensis</name>
    <dbReference type="NCBI Taxonomy" id="252305"/>
    <lineage>
        <taxon>Bacteria</taxon>
        <taxon>Pseudomonadati</taxon>
        <taxon>Pseudomonadota</taxon>
        <taxon>Alphaproteobacteria</taxon>
        <taxon>Rhodobacterales</taxon>
        <taxon>Paracoccaceae</taxon>
        <taxon>Pseudooceanicola</taxon>
    </lineage>
</organism>
<dbReference type="Pfam" id="PF24827">
    <property type="entry name" value="AstE_AspA_cat"/>
    <property type="match status" value="1"/>
</dbReference>
<dbReference type="GO" id="GO:0016811">
    <property type="term" value="F:hydrolase activity, acting on carbon-nitrogen (but not peptide) bonds, in linear amides"/>
    <property type="evidence" value="ECO:0007669"/>
    <property type="project" value="InterPro"/>
</dbReference>
<dbReference type="SUPFAM" id="SSF53187">
    <property type="entry name" value="Zn-dependent exopeptidases"/>
    <property type="match status" value="1"/>
</dbReference>
<keyword evidence="7" id="KW-1185">Reference proteome</keyword>
<dbReference type="Proteomes" id="UP000004318">
    <property type="component" value="Unassembled WGS sequence"/>
</dbReference>
<dbReference type="InterPro" id="IPR053138">
    <property type="entry name" value="N-alpha-Ac-DABA_deacetylase"/>
</dbReference>
<comment type="caution">
    <text evidence="6">The sequence shown here is derived from an EMBL/GenBank/DDBJ whole genome shotgun (WGS) entry which is preliminary data.</text>
</comment>
<dbReference type="PIRSF" id="PIRSF039012">
    <property type="entry name" value="ASP"/>
    <property type="match status" value="1"/>
</dbReference>
<dbReference type="InterPro" id="IPR055438">
    <property type="entry name" value="AstE_AspA_cat"/>
</dbReference>
<dbReference type="GO" id="GO:0046872">
    <property type="term" value="F:metal ion binding"/>
    <property type="evidence" value="ECO:0007669"/>
    <property type="project" value="UniProtKB-KW"/>
</dbReference>
<dbReference type="Gene3D" id="3.40.630.10">
    <property type="entry name" value="Zn peptidases"/>
    <property type="match status" value="1"/>
</dbReference>
<protein>
    <recommendedName>
        <fullName evidence="5">Succinylglutamate desuccinylase/Aspartoacylase catalytic domain-containing protein</fullName>
    </recommendedName>
</protein>
<name>A3U1H2_PSEBH</name>
<dbReference type="OrthoDB" id="9782876at2"/>
<proteinExistence type="predicted"/>
<comment type="cofactor">
    <cofactor evidence="1">
        <name>Zn(2+)</name>
        <dbReference type="ChEBI" id="CHEBI:29105"/>
    </cofactor>
</comment>
<feature type="domain" description="Succinylglutamate desuccinylase/Aspartoacylase catalytic" evidence="5">
    <location>
        <begin position="44"/>
        <end position="231"/>
    </location>
</feature>
<dbReference type="EMBL" id="AAMO01000009">
    <property type="protein sequence ID" value="EAQ02155.1"/>
    <property type="molecule type" value="Genomic_DNA"/>
</dbReference>
<evidence type="ECO:0000256" key="3">
    <source>
        <dbReference type="ARBA" id="ARBA00022801"/>
    </source>
</evidence>
<evidence type="ECO:0000259" key="5">
    <source>
        <dbReference type="Pfam" id="PF24827"/>
    </source>
</evidence>
<dbReference type="AlphaFoldDB" id="A3U1H2"/>
<dbReference type="RefSeq" id="WP_009804153.1">
    <property type="nucleotide sequence ID" value="NZ_AAMO01000009.1"/>
</dbReference>
<sequence>MNDIEIGTARTGGAGRVTGWLDLAHYPDGSSMRAPVVIVTGAKAGPTVWLHACVHGNEYCGTQIIHTLLRSLDPDGMAGRVVALPALNITAFNAGIRMSPFEKYNGGDMNRNFPGDPGGSLTQQMAAAVYPHLKNHADYLVDFHTAHTHDVHWALYAALDGKVGETGERMAKAFGYRDTLATPPGMLTGSAMMTAAGDGIPALIVEAGGKGPAFLRKNVEDAAERLRNVLRALEILDGEVDDHGPIANFSGFDWVHAPRGGLFRPSVACGDAISAGQVIGEYFDIYGAPSGTAKSPRDGTVLAIHPGPVMTNGETLVHIGHDPRKD</sequence>
<evidence type="ECO:0000256" key="4">
    <source>
        <dbReference type="ARBA" id="ARBA00022833"/>
    </source>
</evidence>
<evidence type="ECO:0000256" key="1">
    <source>
        <dbReference type="ARBA" id="ARBA00001947"/>
    </source>
</evidence>
<keyword evidence="2" id="KW-0479">Metal-binding</keyword>